<comment type="caution">
    <text evidence="2">The sequence shown here is derived from an EMBL/GenBank/DDBJ whole genome shotgun (WGS) entry which is preliminary data.</text>
</comment>
<feature type="compositionally biased region" description="Basic and acidic residues" evidence="1">
    <location>
        <begin position="79"/>
        <end position="100"/>
    </location>
</feature>
<sequence>MYRSVVVKKELSRKVKLLIYQSIYVPTLTYGHELWVMTKRIRSQTQAAEMSFLRRVLGRSLRDREGNVNRAGGEAWSKLAEHGGGGERGDERGLAAEHGRGVNGRTGRYPWLGLELREDRKAEISGNIQS</sequence>
<protein>
    <submittedName>
        <fullName evidence="2">Uncharacterized protein</fullName>
    </submittedName>
</protein>
<proteinExistence type="predicted"/>
<gene>
    <name evidence="2" type="ORF">QTP70_020251</name>
</gene>
<dbReference type="AlphaFoldDB" id="A0AAE0PWQ9"/>
<dbReference type="Proteomes" id="UP001274896">
    <property type="component" value="Unassembled WGS sequence"/>
</dbReference>
<evidence type="ECO:0000256" key="1">
    <source>
        <dbReference type="SAM" id="MobiDB-lite"/>
    </source>
</evidence>
<feature type="region of interest" description="Disordered" evidence="1">
    <location>
        <begin position="78"/>
        <end position="107"/>
    </location>
</feature>
<dbReference type="EMBL" id="JAUCMX010000027">
    <property type="protein sequence ID" value="KAK3509140.1"/>
    <property type="molecule type" value="Genomic_DNA"/>
</dbReference>
<keyword evidence="3" id="KW-1185">Reference proteome</keyword>
<evidence type="ECO:0000313" key="2">
    <source>
        <dbReference type="EMBL" id="KAK3509140.1"/>
    </source>
</evidence>
<reference evidence="2" key="1">
    <citation type="submission" date="2023-06" db="EMBL/GenBank/DDBJ databases">
        <title>Male Hemibagrus guttatus genome.</title>
        <authorList>
            <person name="Bian C."/>
        </authorList>
    </citation>
    <scope>NUCLEOTIDE SEQUENCE</scope>
    <source>
        <strain evidence="2">Male_cb2023</strain>
        <tissue evidence="2">Muscle</tissue>
    </source>
</reference>
<evidence type="ECO:0000313" key="3">
    <source>
        <dbReference type="Proteomes" id="UP001274896"/>
    </source>
</evidence>
<name>A0AAE0PWQ9_9TELE</name>
<organism evidence="2 3">
    <name type="scientific">Hemibagrus guttatus</name>
    <dbReference type="NCBI Taxonomy" id="175788"/>
    <lineage>
        <taxon>Eukaryota</taxon>
        <taxon>Metazoa</taxon>
        <taxon>Chordata</taxon>
        <taxon>Craniata</taxon>
        <taxon>Vertebrata</taxon>
        <taxon>Euteleostomi</taxon>
        <taxon>Actinopterygii</taxon>
        <taxon>Neopterygii</taxon>
        <taxon>Teleostei</taxon>
        <taxon>Ostariophysi</taxon>
        <taxon>Siluriformes</taxon>
        <taxon>Bagridae</taxon>
        <taxon>Hemibagrus</taxon>
    </lineage>
</organism>
<accession>A0AAE0PWQ9</accession>